<organism evidence="1 2">
    <name type="scientific">Brassica cretica</name>
    <name type="common">Mustard</name>
    <dbReference type="NCBI Taxonomy" id="69181"/>
    <lineage>
        <taxon>Eukaryota</taxon>
        <taxon>Viridiplantae</taxon>
        <taxon>Streptophyta</taxon>
        <taxon>Embryophyta</taxon>
        <taxon>Tracheophyta</taxon>
        <taxon>Spermatophyta</taxon>
        <taxon>Magnoliopsida</taxon>
        <taxon>eudicotyledons</taxon>
        <taxon>Gunneridae</taxon>
        <taxon>Pentapetalae</taxon>
        <taxon>rosids</taxon>
        <taxon>malvids</taxon>
        <taxon>Brassicales</taxon>
        <taxon>Brassicaceae</taxon>
        <taxon>Brassiceae</taxon>
        <taxon>Brassica</taxon>
    </lineage>
</organism>
<gene>
    <name evidence="1" type="ORF">F2Q68_00032166</name>
</gene>
<evidence type="ECO:0000313" key="2">
    <source>
        <dbReference type="Proteomes" id="UP000712281"/>
    </source>
</evidence>
<protein>
    <submittedName>
        <fullName evidence="1">Uncharacterized protein</fullName>
    </submittedName>
</protein>
<dbReference type="AlphaFoldDB" id="A0A8S9G2H1"/>
<comment type="caution">
    <text evidence="1">The sequence shown here is derived from an EMBL/GenBank/DDBJ whole genome shotgun (WGS) entry which is preliminary data.</text>
</comment>
<accession>A0A8S9G2H1</accession>
<sequence>MIKWRYCPELVQFHGFISVEVLLDTPPGSPKNCPEAKGGSVRVQISLLKPVSFYMVKPMFYPSRDQSSLVKSSIGVVEFHLELREDRVAYRVECSRCYMVLTLSPKSGLGWWILKLCGIIGWPILFLFDCWFPLLEARSWQEAKSNLVTVALGRGVKFVTLTGSSLARHVALPDHGVGLDGQSCTCLIVGWPVGLSSPTLGVDRPSVMFSFDCWPLDRPMLRTPASHRDSIQASLDKIILEAITNLKEPRGSDRTSTFRSRSEGELFMIKRMTGQETAARAVAEAEFGITEAEEVAKEVDRAEAEAEAAQIYAKAAVKFLKFRISNHTKKEAIMGKFNNRAIPIYIHTITSFLFQEFRS</sequence>
<dbReference type="EMBL" id="QGKW02002005">
    <property type="protein sequence ID" value="KAF2540060.1"/>
    <property type="molecule type" value="Genomic_DNA"/>
</dbReference>
<proteinExistence type="predicted"/>
<reference evidence="1" key="1">
    <citation type="submission" date="2019-12" db="EMBL/GenBank/DDBJ databases">
        <title>Genome sequencing and annotation of Brassica cretica.</title>
        <authorList>
            <person name="Studholme D.J."/>
            <person name="Sarris P.F."/>
        </authorList>
    </citation>
    <scope>NUCLEOTIDE SEQUENCE</scope>
    <source>
        <strain evidence="1">PFS-001/15</strain>
        <tissue evidence="1">Leaf</tissue>
    </source>
</reference>
<name>A0A8S9G2H1_BRACR</name>
<evidence type="ECO:0000313" key="1">
    <source>
        <dbReference type="EMBL" id="KAF2540060.1"/>
    </source>
</evidence>
<dbReference type="Proteomes" id="UP000712281">
    <property type="component" value="Unassembled WGS sequence"/>
</dbReference>